<evidence type="ECO:0000256" key="2">
    <source>
        <dbReference type="ARBA" id="ARBA00006556"/>
    </source>
</evidence>
<keyword evidence="6 9" id="KW-0472">Membrane</keyword>
<keyword evidence="4 10" id="KW-0732">Signal</keyword>
<evidence type="ECO:0000313" key="11">
    <source>
        <dbReference type="EMBL" id="NWY11856.1"/>
    </source>
</evidence>
<evidence type="ECO:0000256" key="9">
    <source>
        <dbReference type="SAM" id="Phobius"/>
    </source>
</evidence>
<protein>
    <submittedName>
        <fullName evidence="11">DSE epimerase</fullName>
    </submittedName>
</protein>
<dbReference type="InterPro" id="IPR008929">
    <property type="entry name" value="Chondroitin_lyas"/>
</dbReference>
<keyword evidence="7" id="KW-0325">Glycoprotein</keyword>
<dbReference type="SUPFAM" id="SSF48230">
    <property type="entry name" value="Chondroitin AC/alginate lyase"/>
    <property type="match status" value="1"/>
</dbReference>
<dbReference type="PANTHER" id="PTHR15532">
    <property type="match status" value="1"/>
</dbReference>
<feature type="non-terminal residue" evidence="11">
    <location>
        <position position="960"/>
    </location>
</feature>
<feature type="chain" id="PRO_5029914551" evidence="10">
    <location>
        <begin position="25"/>
        <end position="960"/>
    </location>
</feature>
<dbReference type="InterPro" id="IPR052447">
    <property type="entry name" value="Dermatan-Sulfate_Isomerase"/>
</dbReference>
<evidence type="ECO:0000256" key="8">
    <source>
        <dbReference type="ARBA" id="ARBA00023235"/>
    </source>
</evidence>
<dbReference type="AlphaFoldDB" id="A0A7K7BTK4"/>
<evidence type="ECO:0000313" key="12">
    <source>
        <dbReference type="Proteomes" id="UP000575874"/>
    </source>
</evidence>
<dbReference type="GeneID" id="138108370"/>
<organism evidence="11 12">
    <name type="scientific">Aphelocoma coerulescens</name>
    <name type="common">Florida scrub-jay</name>
    <name type="synonym">Corvus coerulescens</name>
    <dbReference type="NCBI Taxonomy" id="39617"/>
    <lineage>
        <taxon>Eukaryota</taxon>
        <taxon>Metazoa</taxon>
        <taxon>Chordata</taxon>
        <taxon>Craniata</taxon>
        <taxon>Vertebrata</taxon>
        <taxon>Euteleostomi</taxon>
        <taxon>Archelosauria</taxon>
        <taxon>Archosauria</taxon>
        <taxon>Dinosauria</taxon>
        <taxon>Saurischia</taxon>
        <taxon>Theropoda</taxon>
        <taxon>Coelurosauria</taxon>
        <taxon>Aves</taxon>
        <taxon>Neognathae</taxon>
        <taxon>Neoaves</taxon>
        <taxon>Telluraves</taxon>
        <taxon>Australaves</taxon>
        <taxon>Passeriformes</taxon>
        <taxon>Corvoidea</taxon>
        <taxon>Corvidae</taxon>
        <taxon>Aphelocoma</taxon>
    </lineage>
</organism>
<evidence type="ECO:0000256" key="1">
    <source>
        <dbReference type="ARBA" id="ARBA00004141"/>
    </source>
</evidence>
<evidence type="ECO:0000256" key="3">
    <source>
        <dbReference type="ARBA" id="ARBA00022692"/>
    </source>
</evidence>
<comment type="subcellular location">
    <subcellularLocation>
        <location evidence="1">Membrane</location>
        <topology evidence="1">Multi-pass membrane protein</topology>
    </subcellularLocation>
</comment>
<evidence type="ECO:0000256" key="5">
    <source>
        <dbReference type="ARBA" id="ARBA00022989"/>
    </source>
</evidence>
<feature type="transmembrane region" description="Helical" evidence="9">
    <location>
        <begin position="936"/>
        <end position="953"/>
    </location>
</feature>
<keyword evidence="8" id="KW-0413">Isomerase</keyword>
<keyword evidence="12" id="KW-1185">Reference proteome</keyword>
<comment type="caution">
    <text evidence="11">The sequence shown here is derived from an EMBL/GenBank/DDBJ whole genome shotgun (WGS) entry which is preliminary data.</text>
</comment>
<evidence type="ECO:0000256" key="7">
    <source>
        <dbReference type="ARBA" id="ARBA00023180"/>
    </source>
</evidence>
<evidence type="ECO:0000256" key="10">
    <source>
        <dbReference type="SAM" id="SignalP"/>
    </source>
</evidence>
<feature type="non-terminal residue" evidence="11">
    <location>
        <position position="1"/>
    </location>
</feature>
<dbReference type="FunFam" id="2.70.98.70:FF:000001">
    <property type="entry name" value="dermatan-sulfate epimerase isoform X1"/>
    <property type="match status" value="1"/>
</dbReference>
<dbReference type="PANTHER" id="PTHR15532:SF3">
    <property type="entry name" value="DERMATAN-SULFATE EPIMERASE"/>
    <property type="match status" value="1"/>
</dbReference>
<dbReference type="Gene3D" id="2.70.98.70">
    <property type="match status" value="1"/>
</dbReference>
<comment type="similarity">
    <text evidence="2">Belongs to the dermatan-sulfate isomerase family.</text>
</comment>
<feature type="signal peptide" evidence="10">
    <location>
        <begin position="1"/>
        <end position="24"/>
    </location>
</feature>
<dbReference type="GO" id="GO:0047757">
    <property type="term" value="F:chondroitin-glucuronate 5-epimerase activity"/>
    <property type="evidence" value="ECO:0007669"/>
    <property type="project" value="TreeGrafter"/>
</dbReference>
<dbReference type="FunFam" id="1.50.10.100:FF:000001">
    <property type="entry name" value="dermatan-sulfate epimerase isoform X1"/>
    <property type="match status" value="1"/>
</dbReference>
<dbReference type="Proteomes" id="UP000575874">
    <property type="component" value="Unassembled WGS sequence"/>
</dbReference>
<proteinExistence type="inferred from homology"/>
<evidence type="ECO:0000256" key="6">
    <source>
        <dbReference type="ARBA" id="ARBA00023136"/>
    </source>
</evidence>
<dbReference type="RefSeq" id="XP_068867039.1">
    <property type="nucleotide sequence ID" value="XM_069010938.1"/>
</dbReference>
<dbReference type="Gene3D" id="1.50.10.100">
    <property type="entry name" value="Chondroitin AC/alginate lyase"/>
    <property type="match status" value="1"/>
</dbReference>
<reference evidence="11 12" key="1">
    <citation type="submission" date="2019-09" db="EMBL/GenBank/DDBJ databases">
        <title>Bird 10,000 Genomes (B10K) Project - Family phase.</title>
        <authorList>
            <person name="Zhang G."/>
        </authorList>
    </citation>
    <scope>NUCLEOTIDE SEQUENCE [LARGE SCALE GENOMIC DNA]</scope>
    <source>
        <strain evidence="11">OUT-0022</strain>
        <tissue evidence="11">Blood</tissue>
    </source>
</reference>
<dbReference type="EMBL" id="VZSI01000019">
    <property type="protein sequence ID" value="NWY11856.1"/>
    <property type="molecule type" value="Genomic_DNA"/>
</dbReference>
<keyword evidence="3 9" id="KW-0812">Transmembrane</keyword>
<gene>
    <name evidence="11" type="primary">Dse</name>
    <name evidence="11" type="ORF">APHCOE_R08218</name>
</gene>
<feature type="transmembrane region" description="Helical" evidence="9">
    <location>
        <begin position="905"/>
        <end position="924"/>
    </location>
</feature>
<evidence type="ECO:0000256" key="4">
    <source>
        <dbReference type="ARBA" id="ARBA00022729"/>
    </source>
</evidence>
<accession>A0A7K7BTK4</accession>
<dbReference type="PROSITE" id="PS51257">
    <property type="entry name" value="PROKAR_LIPOPROTEIN"/>
    <property type="match status" value="1"/>
</dbReference>
<keyword evidence="5 9" id="KW-1133">Transmembrane helix</keyword>
<name>A0A7K7BTK4_APHCE</name>
<sequence>MRTHTRGAPSVFFINAVCFAFACGAREGRDAMVPFVNANYDSYPMLYFSKGDVESLRLQASTTHQHIAARLIEAVQTMLSNPLEYLPPWDPKEFSARWNEIYGNNLGALAMFCVLYPENIEAINMAKDYMERMAAQPSWLVKDAPWDEVPLAHSLVGFATAYDFLYSYLSKIQQERFLEVIANASGYMYETSYRRGWGFQYLHNHQPTNCVALLAGSLVLMNQGYLQEAYLWTKQVLAIMEKSVVLLQEVTDGSLYEGVAYGSYTTRSLFQYMFLVQRHFDINHFSHPWLKQHFAFMYRTVLPGFQRTVAIADSNYNWFYGPESQLVFLDKFVMRNGSGNWLAEQIRRNRVVEGPGTPSKGQRWCTLHTEFLWYDASLRSVPPPDYGVPKLHYFEDWGVVTYGSALPAEINRPFLSFKSGKLGGRAIYDIVHKNKYKEWIKGWRNFNAGHEHPDQNSFTFAPNGVPFITEALYGPKYTFFNNVLMFSPAVSKSCFSPWEGQITEDCSSKWLKYKHDLAGDCQGRVVAATERSGVVFIRGEGVGAYNPKLKLSKLQRNLILLHPQLLLLVDQIHLEDDSPLEAATSFFHNVDVPFEETVVDDVHGAFIRHRDGIYKMYWMDDTGHSEKATIASRMYPRGYPYNGTNYVNVTTLLRHPVTRAIYLFIGPSVDVQSFIVRGDSPQLEVFVTTGEHAYAVYLWPVEDGSRSAFAQVIADRQKIVFDRASAIRTSTVPEVKDYIGIVERNLQHFKPVFQQLEKQILSRVRNTASFRKTAERLLRFSDKRQTEEAIDRIFAISQRQQQQQRGRAKKNRKVAKGYKFVDAVPDIFAQIEVNERKVRQKAQTQAQKELPVDEDEEMKDLLDFADITYVKHKTGLSIKGRSGLAQMVTTARSSAPSISASYTRLFLILNIAIFFVMLAMQLTYFQKAKRLHGQRCLYAILLVDSCILLWLYSSCSQSQC</sequence>
<dbReference type="GO" id="GO:0016020">
    <property type="term" value="C:membrane"/>
    <property type="evidence" value="ECO:0007669"/>
    <property type="project" value="UniProtKB-SubCell"/>
</dbReference>